<feature type="region of interest" description="Disordered" evidence="1">
    <location>
        <begin position="101"/>
        <end position="146"/>
    </location>
</feature>
<feature type="region of interest" description="Disordered" evidence="1">
    <location>
        <begin position="189"/>
        <end position="225"/>
    </location>
</feature>
<sequence length="502" mass="56040">MERHSMGNLQQPVAPSSPYFIPNQSRETDSFFNNLYLLNSSSCSSNPEDSLNNTTSSLLASWTQTRAVLPTDPNIQFTPGPSCSYDYNRFHGSFTPAGECLRNPQSLTTPRTPLYSGSSMKPKPESLAAADTAKRKKKRKSSSRYVRRTHLETVRNMEKILASMENSSFSLPNILMELLNFRFPTSGSSRLPRSAAGGAAGGAGSRKNVPKLKNASLSTNPARDRMDFAEEERRSEDSLHPFMSDASSSIMISQHIVPVSINIPAAREIMESMQGTAFLSPSHSPPGKSISFEDFDILSESLSTFAENSDSLRPTSQADAKRDEIGTRKQKQAFMRWMNSYDKGRKKQARPATYRPTEKQRKRRSANTGERADGCRNKNVSLLKNETEQNEQGSAENGSSETANTASPAPATSGNTGRGSKQGAAMGNVLMTGRKSKKKVTPYYPDGYFYERPKRKYVRRKPKEDRLKPGEKRKMIEDRRKAREELKRMQMKEKQLGQPSLQ</sequence>
<feature type="compositionally biased region" description="Low complexity" evidence="1">
    <location>
        <begin position="399"/>
        <end position="413"/>
    </location>
</feature>
<feature type="compositionally biased region" description="Polar residues" evidence="1">
    <location>
        <begin position="306"/>
        <end position="318"/>
    </location>
</feature>
<evidence type="ECO:0000313" key="2">
    <source>
        <dbReference type="EMBL" id="CAD7222407.1"/>
    </source>
</evidence>
<evidence type="ECO:0000256" key="1">
    <source>
        <dbReference type="SAM" id="MobiDB-lite"/>
    </source>
</evidence>
<feature type="compositionally biased region" description="Polar residues" evidence="1">
    <location>
        <begin position="103"/>
        <end position="119"/>
    </location>
</feature>
<feature type="compositionally biased region" description="Polar residues" evidence="1">
    <location>
        <begin position="378"/>
        <end position="398"/>
    </location>
</feature>
<feature type="region of interest" description="Disordered" evidence="1">
    <location>
        <begin position="306"/>
        <end position="478"/>
    </location>
</feature>
<proteinExistence type="predicted"/>
<feature type="region of interest" description="Disordered" evidence="1">
    <location>
        <begin position="1"/>
        <end position="22"/>
    </location>
</feature>
<gene>
    <name evidence="2" type="ORF">CTOB1V02_LOCUS416</name>
</gene>
<protein>
    <submittedName>
        <fullName evidence="2">Uncharacterized protein</fullName>
    </submittedName>
</protein>
<organism evidence="2">
    <name type="scientific">Cyprideis torosa</name>
    <dbReference type="NCBI Taxonomy" id="163714"/>
    <lineage>
        <taxon>Eukaryota</taxon>
        <taxon>Metazoa</taxon>
        <taxon>Ecdysozoa</taxon>
        <taxon>Arthropoda</taxon>
        <taxon>Crustacea</taxon>
        <taxon>Oligostraca</taxon>
        <taxon>Ostracoda</taxon>
        <taxon>Podocopa</taxon>
        <taxon>Podocopida</taxon>
        <taxon>Cytherocopina</taxon>
        <taxon>Cytheroidea</taxon>
        <taxon>Cytherideidae</taxon>
        <taxon>Cyprideis</taxon>
    </lineage>
</organism>
<feature type="compositionally biased region" description="Basic and acidic residues" evidence="1">
    <location>
        <begin position="462"/>
        <end position="478"/>
    </location>
</feature>
<feature type="compositionally biased region" description="Basic residues" evidence="1">
    <location>
        <begin position="134"/>
        <end position="146"/>
    </location>
</feature>
<name>A0A7R8W3F0_9CRUS</name>
<reference evidence="2" key="1">
    <citation type="submission" date="2020-11" db="EMBL/GenBank/DDBJ databases">
        <authorList>
            <person name="Tran Van P."/>
        </authorList>
    </citation>
    <scope>NUCLEOTIDE SEQUENCE</scope>
</reference>
<accession>A0A7R8W3F0</accession>
<dbReference type="AlphaFoldDB" id="A0A7R8W3F0"/>
<dbReference type="EMBL" id="OB660055">
    <property type="protein sequence ID" value="CAD7222407.1"/>
    <property type="molecule type" value="Genomic_DNA"/>
</dbReference>